<feature type="compositionally biased region" description="Low complexity" evidence="1">
    <location>
        <begin position="85"/>
        <end position="113"/>
    </location>
</feature>
<dbReference type="EMBL" id="VSSQ01038713">
    <property type="protein sequence ID" value="MPM91684.1"/>
    <property type="molecule type" value="Genomic_DNA"/>
</dbReference>
<reference evidence="3" key="1">
    <citation type="submission" date="2019-08" db="EMBL/GenBank/DDBJ databases">
        <authorList>
            <person name="Kucharzyk K."/>
            <person name="Murdoch R.W."/>
            <person name="Higgins S."/>
            <person name="Loffler F."/>
        </authorList>
    </citation>
    <scope>NUCLEOTIDE SEQUENCE</scope>
</reference>
<gene>
    <name evidence="3" type="ORF">SDC9_138816</name>
</gene>
<accession>A0A645DQE7</accession>
<comment type="caution">
    <text evidence="3">The sequence shown here is derived from an EMBL/GenBank/DDBJ whole genome shotgun (WGS) entry which is preliminary data.</text>
</comment>
<dbReference type="AlphaFoldDB" id="A0A645DQE7"/>
<name>A0A645DQE7_9ZZZZ</name>
<sequence>MTRSFGTVAKAYYYGDTPSAPTRSSRTTSKIVLKTVSGCEYSRDGSNWQESTTFSGLSAGKSYTFYQRYAATATMEASPASDPYKTSTSSESDDSGSSSTPTPKPSSTAAGSTNDSGATTLYSYTLTSDNTRILYSTMKSLAAGNKTQDITIKQDNVEITFPKGSMTSDYTQLWYDFGTTINNSIAEQTAKELAGDSYVATVHFNYSGELPGEAKIRFMLGAENAGKTLYYYRLEDNNKLTFMQASQVDSSGWASVTQKSCSDYVFLSSEYGAASPSPVPSPSSGISPSPTPLVSADKPIAGMASDGWLVIAIVLIAVALIVGGIWLYTKSKENNDDDEDDDF</sequence>
<organism evidence="3">
    <name type="scientific">bioreactor metagenome</name>
    <dbReference type="NCBI Taxonomy" id="1076179"/>
    <lineage>
        <taxon>unclassified sequences</taxon>
        <taxon>metagenomes</taxon>
        <taxon>ecological metagenomes</taxon>
    </lineage>
</organism>
<evidence type="ECO:0000313" key="3">
    <source>
        <dbReference type="EMBL" id="MPM91684.1"/>
    </source>
</evidence>
<feature type="region of interest" description="Disordered" evidence="1">
    <location>
        <begin position="77"/>
        <end position="114"/>
    </location>
</feature>
<keyword evidence="2" id="KW-1133">Transmembrane helix</keyword>
<proteinExistence type="predicted"/>
<keyword evidence="2" id="KW-0472">Membrane</keyword>
<evidence type="ECO:0000256" key="2">
    <source>
        <dbReference type="SAM" id="Phobius"/>
    </source>
</evidence>
<evidence type="ECO:0000256" key="1">
    <source>
        <dbReference type="SAM" id="MobiDB-lite"/>
    </source>
</evidence>
<keyword evidence="2" id="KW-0812">Transmembrane</keyword>
<protein>
    <submittedName>
        <fullName evidence="3">Uncharacterized protein</fullName>
    </submittedName>
</protein>
<feature type="transmembrane region" description="Helical" evidence="2">
    <location>
        <begin position="307"/>
        <end position="328"/>
    </location>
</feature>